<dbReference type="Pfam" id="PF00078">
    <property type="entry name" value="RVT_1"/>
    <property type="match status" value="1"/>
</dbReference>
<evidence type="ECO:0000256" key="3">
    <source>
        <dbReference type="SAM" id="Phobius"/>
    </source>
</evidence>
<proteinExistence type="inferred from homology"/>
<accession>A0AA36MDG3</accession>
<dbReference type="InterPro" id="IPR040676">
    <property type="entry name" value="DUF5641"/>
</dbReference>
<feature type="domain" description="Ionotropic glutamate receptor C-terminal" evidence="4">
    <location>
        <begin position="1581"/>
        <end position="1816"/>
    </location>
</feature>
<dbReference type="GO" id="GO:0003676">
    <property type="term" value="F:nucleic acid binding"/>
    <property type="evidence" value="ECO:0007669"/>
    <property type="project" value="InterPro"/>
</dbReference>
<evidence type="ECO:0000256" key="2">
    <source>
        <dbReference type="SAM" id="MobiDB-lite"/>
    </source>
</evidence>
<dbReference type="SUPFAM" id="SSF53850">
    <property type="entry name" value="Periplasmic binding protein-like II"/>
    <property type="match status" value="1"/>
</dbReference>
<feature type="region of interest" description="Disordered" evidence="2">
    <location>
        <begin position="882"/>
        <end position="936"/>
    </location>
</feature>
<evidence type="ECO:0000313" key="6">
    <source>
        <dbReference type="Proteomes" id="UP001176961"/>
    </source>
</evidence>
<dbReference type="EMBL" id="CATQJL010000316">
    <property type="protein sequence ID" value="CAJ0606078.1"/>
    <property type="molecule type" value="Genomic_DNA"/>
</dbReference>
<organism evidence="5 6">
    <name type="scientific">Cylicocyclus nassatus</name>
    <name type="common">Nematode worm</name>
    <dbReference type="NCBI Taxonomy" id="53992"/>
    <lineage>
        <taxon>Eukaryota</taxon>
        <taxon>Metazoa</taxon>
        <taxon>Ecdysozoa</taxon>
        <taxon>Nematoda</taxon>
        <taxon>Chromadorea</taxon>
        <taxon>Rhabditida</taxon>
        <taxon>Rhabditina</taxon>
        <taxon>Rhabditomorpha</taxon>
        <taxon>Strongyloidea</taxon>
        <taxon>Strongylidae</taxon>
        <taxon>Cylicocyclus</taxon>
    </lineage>
</organism>
<dbReference type="Gene3D" id="3.30.70.270">
    <property type="match status" value="1"/>
</dbReference>
<reference evidence="5" key="1">
    <citation type="submission" date="2023-07" db="EMBL/GenBank/DDBJ databases">
        <authorList>
            <consortium name="CYATHOMIX"/>
        </authorList>
    </citation>
    <scope>NUCLEOTIDE SEQUENCE</scope>
    <source>
        <strain evidence="5">N/A</strain>
    </source>
</reference>
<evidence type="ECO:0000313" key="5">
    <source>
        <dbReference type="EMBL" id="CAJ0606078.1"/>
    </source>
</evidence>
<keyword evidence="6" id="KW-1185">Reference proteome</keyword>
<dbReference type="PANTHER" id="PTHR47331">
    <property type="entry name" value="PHD-TYPE DOMAIN-CONTAINING PROTEIN"/>
    <property type="match status" value="1"/>
</dbReference>
<dbReference type="Gene3D" id="3.10.10.10">
    <property type="entry name" value="HIV Type 1 Reverse Transcriptase, subunit A, domain 1"/>
    <property type="match status" value="1"/>
</dbReference>
<comment type="caution">
    <text evidence="5">The sequence shown here is derived from an EMBL/GenBank/DDBJ whole genome shotgun (WGS) entry which is preliminary data.</text>
</comment>
<dbReference type="Pfam" id="PF18701">
    <property type="entry name" value="DUF5641"/>
    <property type="match status" value="1"/>
</dbReference>
<dbReference type="InterPro" id="IPR036397">
    <property type="entry name" value="RNaseH_sf"/>
</dbReference>
<dbReference type="InterPro" id="IPR043128">
    <property type="entry name" value="Rev_trsase/Diguanyl_cyclase"/>
</dbReference>
<dbReference type="PANTHER" id="PTHR47331:SF1">
    <property type="entry name" value="GAG-LIKE PROTEIN"/>
    <property type="match status" value="1"/>
</dbReference>
<feature type="transmembrane region" description="Helical" evidence="3">
    <location>
        <begin position="1841"/>
        <end position="1861"/>
    </location>
</feature>
<keyword evidence="3" id="KW-0812">Transmembrane</keyword>
<dbReference type="GO" id="GO:0006259">
    <property type="term" value="P:DNA metabolic process"/>
    <property type="evidence" value="ECO:0007669"/>
    <property type="project" value="UniProtKB-ARBA"/>
</dbReference>
<dbReference type="Pfam" id="PF00060">
    <property type="entry name" value="Lig_chan"/>
    <property type="match status" value="1"/>
</dbReference>
<dbReference type="Gene3D" id="2.60.98.50">
    <property type="match status" value="1"/>
</dbReference>
<dbReference type="SUPFAM" id="SSF81324">
    <property type="entry name" value="Voltage-gated potassium channels"/>
    <property type="match status" value="1"/>
</dbReference>
<dbReference type="SUPFAM" id="SSF56672">
    <property type="entry name" value="DNA/RNA polymerases"/>
    <property type="match status" value="1"/>
</dbReference>
<comment type="similarity">
    <text evidence="1">Belongs to the glutamate-gated ion channel (TC 1.A.10.1) family.</text>
</comment>
<protein>
    <recommendedName>
        <fullName evidence="4">Ionotropic glutamate receptor C-terminal domain-containing protein</fullName>
    </recommendedName>
</protein>
<sequence>MDDYRRTIRIKEGTITAGFPFNENVGKLKDNFNIAFRRLQALLRTLRSDDKKLQLYNSTIEDYIKEGIIEECTLQPAGVTSFYLPYRHVWTPGKTTELRIVFDASSHGRNELSLNDVVFEGHALTPLIHEILLLFRTYKHTMVADIQKAFLQIRLPENHRDATRFLWIKDLNMPAEGNNVKYYRFCRVPFGINASPAILNQSILKHIEEQDTPITKELSKSLYVDNVLLEGNNPQELIEKYIASKELFSSIGMSLRDYLSDSAEVNAQIKDLDRAKSCELKVLGIKWKADDDTLIMKCADKGQIKVTKRSVLSQINGFCFDPLGLLTPLIIPAKIFLQDIHKQKLGWDTILPEEQIQRWKAIKEDIAGFKKAIPRTVLNKTPEAKYTLSVFVDSSKRAYACCLYTTTSTKNGTKNTSLFTAKAKVAPIKKEQTIPRLELLSIFLGLSVAETTMSKCGIFTEVNLFSDSTIALSWIASNKKLPPVVTTLVQKISFAAERIRETAKLNFFHVPTEENAADCATRGINKQDFAACRWWKGPTWLSYPNEEWPVRSISDVKDIDDDECEMLIQYTTEDLNKSESDWPVDTISSYPRLKRIVAYCLRFIRKASKNTRFKIADEDQVTSRSPNAAEVIFAEKQIVLQEQRIYGTALVSKNEQFKTVFDSDGILRKCGRIQRAEIQSEIANPMYIPKQSKTIGRRKLTDELLQTSLCEIESIVNSRPLTHIGEDDPSCQVLRPVDFIYKDVRLGSTQLTPADNDVQDPDYRISPELSSQKEAKTALLETEKITKKFWSVWKHDYLLELRDRHHVFKNGRTTNRKPEVGDVVLLDEDSQLNRGHWPMAVITQLVPSKDGEIRSAILRTTSGREIQRPLNRMDPLEIRSAIENEDERQDPTPQKGGIVAKVRKALRKKPTTAPEPRKQPQRAAKKPVDYASSNSSTIKRSVSQISKSVMITICLTALLFIDTASANVLSCSEHGVKVNTTSESQSQLCLNYKDCLKISTKKGINEIALSTNYRATEHRVQWRTMIGATQYSDTIICPPRDICDMIKCIVCADLLWNPHCAPNTAIAITAVCAYLMMLLVRLICCTGLRGKQLLCRTNENNMPTENHVPFANDRLSELLGRQSRSLPIQSKMITFVAIAVCLITGVTSCQYTHTLTSRNTVCTRINNTLNCRYTIENRITLSEHRPQACFRVQHDNKTVGSMEIELQHVLLQCNPVVLFYTRDAEIVTESAKRCHFSGSCSSNTCAHTSQRSYIPELHNTYEFPGYSRCTSSCGSIGCGCLLPLPGCLFSRSYGKPQSETIYQVFHCPTWEESAIIKYTYTSVTGRRETNTATITAQTTHTQKDANLTLEFVTTPTIPLLSSVFLQAVNTTKAETALVDKDDVFALRCPTMESSQNLSLCHVEDTCKCYPTDDQANCICKNTNISDLTTSMDSRLPLSSSFLHLQEAHGRVLGVSHKSIVDVTISTTAEWNTANVVNNEDCDITASPIQGCYNCVTGARLTFSCHSPHPTMVEITCTQNIYAAFCNENTVQTVALLQSTVANYDDRCSMRCGTKSHVFNISGILAYHPHENGVLFTNASEKASAPNKVQRVFSFKECLWFCMTSLTPQGGGEAPKNMSGRIVAATWWLFGFITVSSYTANLSAFLTVSRLEQSIRTLEDLASQHKIRYAPIRRSALETHFESMAKVEEKLYNTWRDMAMNESGSQLGIQSSIWDYPVTDKYTKMWRFMQESKFPKNMSEAINLIFTSVEGFSSDAAEARYEILRNCQLQQVGEFGRQPYAIATQKGHALKDQLNTAIMKLTSSGLLDVLEEKWWYDKLEKSTEKVVCTESSGKDGMTVRDIGGVFIIILAAIILSAIILTIEYTYYRRNNATTVGHQDIKEN</sequence>
<dbReference type="GO" id="GO:0015276">
    <property type="term" value="F:ligand-gated monoatomic ion channel activity"/>
    <property type="evidence" value="ECO:0007669"/>
    <property type="project" value="InterPro"/>
</dbReference>
<evidence type="ECO:0000259" key="4">
    <source>
        <dbReference type="SMART" id="SM00079"/>
    </source>
</evidence>
<dbReference type="InterPro" id="IPR008042">
    <property type="entry name" value="Retrotrans_Pao"/>
</dbReference>
<dbReference type="InterPro" id="IPR043502">
    <property type="entry name" value="DNA/RNA_pol_sf"/>
</dbReference>
<dbReference type="Gene3D" id="1.10.287.70">
    <property type="match status" value="1"/>
</dbReference>
<dbReference type="Gene3D" id="3.30.420.10">
    <property type="entry name" value="Ribonuclease H-like superfamily/Ribonuclease H"/>
    <property type="match status" value="1"/>
</dbReference>
<dbReference type="InterPro" id="IPR001320">
    <property type="entry name" value="Iontro_rcpt_C"/>
</dbReference>
<dbReference type="Proteomes" id="UP001176961">
    <property type="component" value="Unassembled WGS sequence"/>
</dbReference>
<dbReference type="SMART" id="SM00079">
    <property type="entry name" value="PBPe"/>
    <property type="match status" value="1"/>
</dbReference>
<evidence type="ECO:0000256" key="1">
    <source>
        <dbReference type="ARBA" id="ARBA00008685"/>
    </source>
</evidence>
<dbReference type="Gene3D" id="3.40.190.10">
    <property type="entry name" value="Periplasmic binding protein-like II"/>
    <property type="match status" value="2"/>
</dbReference>
<dbReference type="InterPro" id="IPR000477">
    <property type="entry name" value="RT_dom"/>
</dbReference>
<dbReference type="InterPro" id="IPR009878">
    <property type="entry name" value="Phlebovirus_G2_fusion"/>
</dbReference>
<dbReference type="Pfam" id="PF05380">
    <property type="entry name" value="Peptidase_A17"/>
    <property type="match status" value="1"/>
</dbReference>
<keyword evidence="3" id="KW-0472">Membrane</keyword>
<name>A0AA36MDG3_CYLNA</name>
<dbReference type="FunFam" id="1.10.287.70:FF:000143">
    <property type="entry name" value="Probable glutamate receptor"/>
    <property type="match status" value="1"/>
</dbReference>
<dbReference type="GO" id="GO:0016020">
    <property type="term" value="C:membrane"/>
    <property type="evidence" value="ECO:0007669"/>
    <property type="project" value="InterPro"/>
</dbReference>
<gene>
    <name evidence="5" type="ORF">CYNAS_LOCUS18061</name>
</gene>
<dbReference type="Pfam" id="PF07245">
    <property type="entry name" value="Phlebovirus_G2"/>
    <property type="match status" value="1"/>
</dbReference>
<feature type="compositionally biased region" description="Basic residues" evidence="2">
    <location>
        <begin position="901"/>
        <end position="910"/>
    </location>
</feature>
<keyword evidence="3" id="KW-1133">Transmembrane helix</keyword>